<dbReference type="PANTHER" id="PTHR42803:SF3">
    <property type="entry name" value="ACYL-COA DEHYDROGENASE-RELATED"/>
    <property type="match status" value="1"/>
</dbReference>
<sequence length="603" mass="64369">MSALQDRLLPTLTHLLFDWLEVDDLLSRPRYADHDRAGLEDLLGAAGAIAAQHFEPANRVIDDQEPAFEDGRVVLPRETHDAWAAYVETGFLSAAHDEADGGLQLPRTVDFATKVVLGSASVGLVPGMLTEANASLLLAHGSPTQREVFALRELSGEWSGTMCLSESQAGSSLSDITTRAVPDGEGSEDDPLGPRYRITGNKMWISAAEHDLTDNIVHLVLAKVPGPDGVVDPSTRGISLFVVPKVLVEPDGALGERNDVTLIGLNHKLGWRGTPNTALAFGDGGHTPRGSAGAIGYRIGEPGQGLRQMFHMMNAARIEIGLAASALGYAGFSASLDYARERRQGRPVTRTGKDATAPQVALVDHADVRRMLLAQKAYAEGGIALGLYAARLLDEQATGTPDEAAEATQVLEVLTPVVKSWPSEWCLEANSLAIQVMGGSGYTRDFPVEQYWRDNRLNMIHEGTHGIQALDLLGRKVTQEGGALLAALGRRVEATVALAREAGLGEEAAAVDDAWAEAVATARSGWATGDPADALPNATLFLQGFGHVVVAWVWLDVAARAGSPGDLAALRYVVRYELPKTTAWFTVVADREPLCRDLDASLL</sequence>
<dbReference type="Gene3D" id="1.20.140.10">
    <property type="entry name" value="Butyryl-CoA Dehydrogenase, subunit A, domain 3"/>
    <property type="match status" value="1"/>
</dbReference>
<dbReference type="Pfam" id="PF00441">
    <property type="entry name" value="Acyl-CoA_dh_1"/>
    <property type="match status" value="1"/>
</dbReference>
<evidence type="ECO:0000256" key="2">
    <source>
        <dbReference type="ARBA" id="ARBA00009347"/>
    </source>
</evidence>
<dbReference type="InterPro" id="IPR025878">
    <property type="entry name" value="Acyl-CoA_dh-like_C_dom"/>
</dbReference>
<dbReference type="InterPro" id="IPR009100">
    <property type="entry name" value="AcylCoA_DH/oxidase_NM_dom_sf"/>
</dbReference>
<accession>A0A6L7EQZ6</accession>
<evidence type="ECO:0000313" key="8">
    <source>
        <dbReference type="EMBL" id="MXG89857.1"/>
    </source>
</evidence>
<dbReference type="GO" id="GO:0016627">
    <property type="term" value="F:oxidoreductase activity, acting on the CH-CH group of donors"/>
    <property type="evidence" value="ECO:0007669"/>
    <property type="project" value="InterPro"/>
</dbReference>
<evidence type="ECO:0000313" key="9">
    <source>
        <dbReference type="Proteomes" id="UP000473325"/>
    </source>
</evidence>
<organism evidence="8 9">
    <name type="scientific">Nocardioides flavescens</name>
    <dbReference type="NCBI Taxonomy" id="2691959"/>
    <lineage>
        <taxon>Bacteria</taxon>
        <taxon>Bacillati</taxon>
        <taxon>Actinomycetota</taxon>
        <taxon>Actinomycetes</taxon>
        <taxon>Propionibacteriales</taxon>
        <taxon>Nocardioidaceae</taxon>
        <taxon>Nocardioides</taxon>
    </lineage>
</organism>
<dbReference type="RefSeq" id="WP_160877707.1">
    <property type="nucleotide sequence ID" value="NZ_WUEK01000005.1"/>
</dbReference>
<comment type="caution">
    <text evidence="8">The sequence shown here is derived from an EMBL/GenBank/DDBJ whole genome shotgun (WGS) entry which is preliminary data.</text>
</comment>
<comment type="similarity">
    <text evidence="2">Belongs to the acyl-CoA dehydrogenase family.</text>
</comment>
<dbReference type="AlphaFoldDB" id="A0A6L7EQZ6"/>
<dbReference type="InterPro" id="IPR037069">
    <property type="entry name" value="AcylCoA_DH/ox_N_sf"/>
</dbReference>
<gene>
    <name evidence="8" type="ORF">GRQ65_09865</name>
</gene>
<dbReference type="SUPFAM" id="SSF56645">
    <property type="entry name" value="Acyl-CoA dehydrogenase NM domain-like"/>
    <property type="match status" value="1"/>
</dbReference>
<dbReference type="InterPro" id="IPR046373">
    <property type="entry name" value="Acyl-CoA_Oxase/DH_mid-dom_sf"/>
</dbReference>
<evidence type="ECO:0000256" key="5">
    <source>
        <dbReference type="SAM" id="MobiDB-lite"/>
    </source>
</evidence>
<name>A0A6L7EQZ6_9ACTN</name>
<protein>
    <submittedName>
        <fullName evidence="8">Acyl-CoA dehydrogenase</fullName>
    </submittedName>
</protein>
<comment type="cofactor">
    <cofactor evidence="1">
        <name>FAD</name>
        <dbReference type="ChEBI" id="CHEBI:57692"/>
    </cofactor>
</comment>
<feature type="region of interest" description="Disordered" evidence="5">
    <location>
        <begin position="174"/>
        <end position="194"/>
    </location>
</feature>
<keyword evidence="3" id="KW-0285">Flavoprotein</keyword>
<dbReference type="InterPro" id="IPR036250">
    <property type="entry name" value="AcylCo_DH-like_C"/>
</dbReference>
<dbReference type="Proteomes" id="UP000473325">
    <property type="component" value="Unassembled WGS sequence"/>
</dbReference>
<dbReference type="PANTHER" id="PTHR42803">
    <property type="entry name" value="ACYL-COA DEHYDROGENASE"/>
    <property type="match status" value="1"/>
</dbReference>
<evidence type="ECO:0000256" key="4">
    <source>
        <dbReference type="ARBA" id="ARBA00022827"/>
    </source>
</evidence>
<dbReference type="InterPro" id="IPR009075">
    <property type="entry name" value="AcylCo_DH/oxidase_C"/>
</dbReference>
<dbReference type="InterPro" id="IPR052166">
    <property type="entry name" value="Diverse_Acyl-CoA_DH"/>
</dbReference>
<proteinExistence type="inferred from homology"/>
<keyword evidence="4" id="KW-0274">FAD</keyword>
<feature type="domain" description="Acyl-CoA dehydrogenase/oxidase C-terminal" evidence="6">
    <location>
        <begin position="303"/>
        <end position="471"/>
    </location>
</feature>
<dbReference type="GO" id="GO:0050660">
    <property type="term" value="F:flavin adenine dinucleotide binding"/>
    <property type="evidence" value="ECO:0007669"/>
    <property type="project" value="InterPro"/>
</dbReference>
<dbReference type="EMBL" id="WUEK01000005">
    <property type="protein sequence ID" value="MXG89857.1"/>
    <property type="molecule type" value="Genomic_DNA"/>
</dbReference>
<reference evidence="8 9" key="1">
    <citation type="submission" date="2019-12" db="EMBL/GenBank/DDBJ databases">
        <authorList>
            <person name="Kun Z."/>
        </authorList>
    </citation>
    <scope>NUCLEOTIDE SEQUENCE [LARGE SCALE GENOMIC DNA]</scope>
    <source>
        <strain evidence="8 9">YIM 123512</strain>
    </source>
</reference>
<dbReference type="SUPFAM" id="SSF47203">
    <property type="entry name" value="Acyl-CoA dehydrogenase C-terminal domain-like"/>
    <property type="match status" value="1"/>
</dbReference>
<dbReference type="Gene3D" id="2.40.110.10">
    <property type="entry name" value="Butyryl-CoA Dehydrogenase, subunit A, domain 2"/>
    <property type="match status" value="1"/>
</dbReference>
<evidence type="ECO:0000259" key="7">
    <source>
        <dbReference type="Pfam" id="PF12806"/>
    </source>
</evidence>
<dbReference type="Pfam" id="PF12806">
    <property type="entry name" value="Acyl-CoA_dh_C"/>
    <property type="match status" value="1"/>
</dbReference>
<evidence type="ECO:0000259" key="6">
    <source>
        <dbReference type="Pfam" id="PF00441"/>
    </source>
</evidence>
<dbReference type="Gene3D" id="1.10.540.10">
    <property type="entry name" value="Acyl-CoA dehydrogenase/oxidase, N-terminal domain"/>
    <property type="match status" value="1"/>
</dbReference>
<evidence type="ECO:0000256" key="1">
    <source>
        <dbReference type="ARBA" id="ARBA00001974"/>
    </source>
</evidence>
<keyword evidence="9" id="KW-1185">Reference proteome</keyword>
<feature type="domain" description="Acetyl-CoA dehydrogenase-like C-terminal" evidence="7">
    <location>
        <begin position="491"/>
        <end position="597"/>
    </location>
</feature>
<evidence type="ECO:0000256" key="3">
    <source>
        <dbReference type="ARBA" id="ARBA00022630"/>
    </source>
</evidence>